<keyword evidence="2" id="KW-0949">S-adenosyl-L-methionine</keyword>
<feature type="domain" description="SAM-dependent methyltransferase TRM5/TYW2-type" evidence="4">
    <location>
        <begin position="79"/>
        <end position="322"/>
    </location>
</feature>
<name>A0A1N5VTY4_9ARCH</name>
<dbReference type="AlphaFoldDB" id="A0A1N5VTY4"/>
<organism evidence="5 6">
    <name type="scientific">Cuniculiplasma divulgatum</name>
    <dbReference type="NCBI Taxonomy" id="1673428"/>
    <lineage>
        <taxon>Archaea</taxon>
        <taxon>Methanobacteriati</taxon>
        <taxon>Thermoplasmatota</taxon>
        <taxon>Thermoplasmata</taxon>
        <taxon>Thermoplasmatales</taxon>
        <taxon>Cuniculiplasmataceae</taxon>
        <taxon>Cuniculiplasma</taxon>
    </lineage>
</organism>
<dbReference type="Proteomes" id="UP000195607">
    <property type="component" value="Chromosome I"/>
</dbReference>
<evidence type="ECO:0000313" key="5">
    <source>
        <dbReference type="EMBL" id="SIM76378.1"/>
    </source>
</evidence>
<accession>A0A1N5VTY4</accession>
<dbReference type="InterPro" id="IPR030382">
    <property type="entry name" value="MeTrfase_TRM5/TYW2"/>
</dbReference>
<reference evidence="5 6" key="1">
    <citation type="submission" date="2016-04" db="EMBL/GenBank/DDBJ databases">
        <authorList>
            <person name="Evans L.H."/>
            <person name="Alamgir A."/>
            <person name="Owens N."/>
            <person name="Weber N.D."/>
            <person name="Virtaneva K."/>
            <person name="Barbian K."/>
            <person name="Babar A."/>
            <person name="Rosenke K."/>
        </authorList>
    </citation>
    <scope>NUCLEOTIDE SEQUENCE [LARGE SCALE GENOMIC DNA]</scope>
    <source>
        <strain evidence="6">S5(T) (JCM 30642 \VKM B-2941)</strain>
    </source>
</reference>
<dbReference type="GO" id="GO:0008175">
    <property type="term" value="F:tRNA methyltransferase activity"/>
    <property type="evidence" value="ECO:0007669"/>
    <property type="project" value="TreeGrafter"/>
</dbReference>
<dbReference type="GO" id="GO:0005737">
    <property type="term" value="C:cytoplasm"/>
    <property type="evidence" value="ECO:0007669"/>
    <property type="project" value="TreeGrafter"/>
</dbReference>
<proteinExistence type="predicted"/>
<dbReference type="Pfam" id="PF02475">
    <property type="entry name" value="TRM5-TYW2_MTfase"/>
    <property type="match status" value="1"/>
</dbReference>
<dbReference type="PROSITE" id="PS51684">
    <property type="entry name" value="SAM_MT_TRM5_TYW2"/>
    <property type="match status" value="1"/>
</dbReference>
<dbReference type="SUPFAM" id="SSF53335">
    <property type="entry name" value="S-adenosyl-L-methionine-dependent methyltransferases"/>
    <property type="match status" value="1"/>
</dbReference>
<dbReference type="GO" id="GO:0030488">
    <property type="term" value="P:tRNA methylation"/>
    <property type="evidence" value="ECO:0007669"/>
    <property type="project" value="TreeGrafter"/>
</dbReference>
<sequence>MEVEEKDAESFIKKAKREGKLIRNLRSLKENGKVIIPVRERVQFQNAILCERDFSRKEDFTIPDVISSIIEDGSQRIRWQRMGTTVVFSRDYDKLETISRVLVEKSIATQVYVRDGKIEGEIRKPKLRLIAGKPGDTMYLENGVTFITSPARLMMSKGNIVERGLPSIRKINPRAVLDMFAGIGYFSLPIAKLESVENVTAIDLNKEALEYLEKSAAYNGVKDRIITRNMDCRLFITEEKYDLVVMGNFKSKIYLPAGLSHVSKNGFILLHHLELTGNIKNSVYDIMKSARYLGYLLMPLDSHIVKSYSPHVWHISSLFQVI</sequence>
<gene>
    <name evidence="5" type="ORF">CSP5_1511</name>
</gene>
<evidence type="ECO:0000256" key="1">
    <source>
        <dbReference type="ARBA" id="ARBA00022679"/>
    </source>
</evidence>
<evidence type="ECO:0000259" key="4">
    <source>
        <dbReference type="PROSITE" id="PS51684"/>
    </source>
</evidence>
<protein>
    <submittedName>
        <fullName evidence="5">Wybutosine (YW) biosynthesis enzyme, TYW2 transferase</fullName>
    </submittedName>
</protein>
<keyword evidence="1 5" id="KW-0808">Transferase</keyword>
<dbReference type="PANTHER" id="PTHR23245">
    <property type="entry name" value="TRNA METHYLTRANSFERASE"/>
    <property type="match status" value="1"/>
</dbReference>
<evidence type="ECO:0000313" key="6">
    <source>
        <dbReference type="Proteomes" id="UP000195607"/>
    </source>
</evidence>
<dbReference type="CDD" id="cd02440">
    <property type="entry name" value="AdoMet_MTases"/>
    <property type="match status" value="1"/>
</dbReference>
<dbReference type="EMBL" id="LT671858">
    <property type="protein sequence ID" value="SIM76378.1"/>
    <property type="molecule type" value="Genomic_DNA"/>
</dbReference>
<dbReference type="InterPro" id="IPR029063">
    <property type="entry name" value="SAM-dependent_MTases_sf"/>
</dbReference>
<dbReference type="InterPro" id="IPR056743">
    <property type="entry name" value="TRM5-TYW2-like_MTfase"/>
</dbReference>
<evidence type="ECO:0000256" key="3">
    <source>
        <dbReference type="ARBA" id="ARBA00022694"/>
    </source>
</evidence>
<evidence type="ECO:0000256" key="2">
    <source>
        <dbReference type="ARBA" id="ARBA00022691"/>
    </source>
</evidence>
<dbReference type="Gene3D" id="3.40.50.150">
    <property type="entry name" value="Vaccinia Virus protein VP39"/>
    <property type="match status" value="1"/>
</dbReference>
<keyword evidence="3" id="KW-0819">tRNA processing</keyword>